<evidence type="ECO:0000313" key="1">
    <source>
        <dbReference type="EMBL" id="KAK1360224.1"/>
    </source>
</evidence>
<protein>
    <submittedName>
        <fullName evidence="1">Uncharacterized protein</fullName>
    </submittedName>
</protein>
<dbReference type="Proteomes" id="UP001237642">
    <property type="component" value="Unassembled WGS sequence"/>
</dbReference>
<reference evidence="1" key="2">
    <citation type="submission" date="2023-05" db="EMBL/GenBank/DDBJ databases">
        <authorList>
            <person name="Schelkunov M.I."/>
        </authorList>
    </citation>
    <scope>NUCLEOTIDE SEQUENCE</scope>
    <source>
        <strain evidence="1">Hsosn_3</strain>
        <tissue evidence="1">Leaf</tissue>
    </source>
</reference>
<keyword evidence="2" id="KW-1185">Reference proteome</keyword>
<dbReference type="AlphaFoldDB" id="A0AAD8H5V5"/>
<organism evidence="1 2">
    <name type="scientific">Heracleum sosnowskyi</name>
    <dbReference type="NCBI Taxonomy" id="360622"/>
    <lineage>
        <taxon>Eukaryota</taxon>
        <taxon>Viridiplantae</taxon>
        <taxon>Streptophyta</taxon>
        <taxon>Embryophyta</taxon>
        <taxon>Tracheophyta</taxon>
        <taxon>Spermatophyta</taxon>
        <taxon>Magnoliopsida</taxon>
        <taxon>eudicotyledons</taxon>
        <taxon>Gunneridae</taxon>
        <taxon>Pentapetalae</taxon>
        <taxon>asterids</taxon>
        <taxon>campanulids</taxon>
        <taxon>Apiales</taxon>
        <taxon>Apiaceae</taxon>
        <taxon>Apioideae</taxon>
        <taxon>apioid superclade</taxon>
        <taxon>Tordylieae</taxon>
        <taxon>Tordyliinae</taxon>
        <taxon>Heracleum</taxon>
    </lineage>
</organism>
<dbReference type="EMBL" id="JAUIZM010000010">
    <property type="protein sequence ID" value="KAK1360224.1"/>
    <property type="molecule type" value="Genomic_DNA"/>
</dbReference>
<sequence>MTEVPRKVPVKSINSNGVTYTVDGECLTVFNLLKKPMNIIIVQSLWIRMRRKWTRVIKKKKKEPPLSRPELLDGEVNVSSLSPSKSVLDECTSKKVGVSKKKDVVAQEPASVDSALKIAIDGTVV</sequence>
<comment type="caution">
    <text evidence="1">The sequence shown here is derived from an EMBL/GenBank/DDBJ whole genome shotgun (WGS) entry which is preliminary data.</text>
</comment>
<proteinExistence type="predicted"/>
<evidence type="ECO:0000313" key="2">
    <source>
        <dbReference type="Proteomes" id="UP001237642"/>
    </source>
</evidence>
<accession>A0AAD8H5V5</accession>
<reference evidence="1" key="1">
    <citation type="submission" date="2023-02" db="EMBL/GenBank/DDBJ databases">
        <title>Genome of toxic invasive species Heracleum sosnowskyi carries increased number of genes despite the absence of recent whole-genome duplications.</title>
        <authorList>
            <person name="Schelkunov M."/>
            <person name="Shtratnikova V."/>
            <person name="Makarenko M."/>
            <person name="Klepikova A."/>
            <person name="Omelchenko D."/>
            <person name="Novikova G."/>
            <person name="Obukhova E."/>
            <person name="Bogdanov V."/>
            <person name="Penin A."/>
            <person name="Logacheva M."/>
        </authorList>
    </citation>
    <scope>NUCLEOTIDE SEQUENCE</scope>
    <source>
        <strain evidence="1">Hsosn_3</strain>
        <tissue evidence="1">Leaf</tissue>
    </source>
</reference>
<gene>
    <name evidence="1" type="ORF">POM88_044698</name>
</gene>
<name>A0AAD8H5V5_9APIA</name>